<protein>
    <submittedName>
        <fullName evidence="1">Uncharacterized protein</fullName>
    </submittedName>
</protein>
<proteinExistence type="predicted"/>
<dbReference type="OrthoDB" id="5572581at2"/>
<dbReference type="KEGG" id="btrm:SAMEA390648703432"/>
<dbReference type="Proteomes" id="UP000076825">
    <property type="component" value="Chromosome 1"/>
</dbReference>
<organism evidence="1 2">
    <name type="scientific">Bordetella trematum</name>
    <dbReference type="NCBI Taxonomy" id="123899"/>
    <lineage>
        <taxon>Bacteria</taxon>
        <taxon>Pseudomonadati</taxon>
        <taxon>Pseudomonadota</taxon>
        <taxon>Betaproteobacteria</taxon>
        <taxon>Burkholderiales</taxon>
        <taxon>Alcaligenaceae</taxon>
        <taxon>Bordetella</taxon>
    </lineage>
</organism>
<dbReference type="AlphaFoldDB" id="A0A157JQE4"/>
<dbReference type="STRING" id="123899.SAMEA3906487_03432"/>
<gene>
    <name evidence="1" type="ORF">SAMEA3906487_03432</name>
</gene>
<evidence type="ECO:0000313" key="2">
    <source>
        <dbReference type="Proteomes" id="UP000076825"/>
    </source>
</evidence>
<sequence>MPSTRYPQGLMHTELLRDQDEIDLALHSAASAFQAARANDGQGHEWAIRVLGADAQARILFWRPEDLLQTGATSSGVQLLGGRLSINLVLDAGHGGKLLFEAGRPLVLHFADNSVAMVSDFPTLLQRDTPLAPPH</sequence>
<dbReference type="GeneID" id="56589331"/>
<keyword evidence="2" id="KW-1185">Reference proteome</keyword>
<name>A0A157JQE4_9BORD</name>
<evidence type="ECO:0000313" key="1">
    <source>
        <dbReference type="EMBL" id="SAI72854.1"/>
    </source>
</evidence>
<dbReference type="PATRIC" id="fig|123899.6.peg.3431"/>
<dbReference type="RefSeq" id="WP_025515925.1">
    <property type="nucleotide sequence ID" value="NZ_CP016340.1"/>
</dbReference>
<accession>A0A157JQE4</accession>
<dbReference type="EMBL" id="LT546645">
    <property type="protein sequence ID" value="SAI72854.1"/>
    <property type="molecule type" value="Genomic_DNA"/>
</dbReference>
<reference evidence="1 2" key="1">
    <citation type="submission" date="2016-04" db="EMBL/GenBank/DDBJ databases">
        <authorList>
            <consortium name="Pathogen Informatics"/>
        </authorList>
    </citation>
    <scope>NUCLEOTIDE SEQUENCE [LARGE SCALE GENOMIC DNA]</scope>
    <source>
        <strain evidence="1 2">H044680328</strain>
    </source>
</reference>